<feature type="transmembrane region" description="Helical" evidence="2">
    <location>
        <begin position="662"/>
        <end position="681"/>
    </location>
</feature>
<feature type="transmembrane region" description="Helical" evidence="2">
    <location>
        <begin position="637"/>
        <end position="655"/>
    </location>
</feature>
<dbReference type="Gene3D" id="3.90.550.10">
    <property type="entry name" value="Spore Coat Polysaccharide Biosynthesis Protein SpsA, Chain A"/>
    <property type="match status" value="1"/>
</dbReference>
<feature type="transmembrane region" description="Helical" evidence="2">
    <location>
        <begin position="254"/>
        <end position="274"/>
    </location>
</feature>
<dbReference type="GO" id="GO:0016740">
    <property type="term" value="F:transferase activity"/>
    <property type="evidence" value="ECO:0007669"/>
    <property type="project" value="UniProtKB-KW"/>
</dbReference>
<dbReference type="PANTHER" id="PTHR43685">
    <property type="entry name" value="GLYCOSYLTRANSFERASE"/>
    <property type="match status" value="1"/>
</dbReference>
<dbReference type="SUPFAM" id="SSF53448">
    <property type="entry name" value="Nucleotide-diphospho-sugar transferases"/>
    <property type="match status" value="1"/>
</dbReference>
<keyword evidence="2" id="KW-0812">Transmembrane</keyword>
<keyword evidence="3" id="KW-0808">Transferase</keyword>
<keyword evidence="4" id="KW-1185">Reference proteome</keyword>
<feature type="transmembrane region" description="Helical" evidence="2">
    <location>
        <begin position="735"/>
        <end position="758"/>
    </location>
</feature>
<dbReference type="AlphaFoldDB" id="A0A2L2BSA6"/>
<dbReference type="EMBL" id="CP026923">
    <property type="protein sequence ID" value="AVG24555.1"/>
    <property type="molecule type" value="Genomic_DNA"/>
</dbReference>
<feature type="transmembrane region" description="Helical" evidence="2">
    <location>
        <begin position="442"/>
        <end position="463"/>
    </location>
</feature>
<evidence type="ECO:0000313" key="3">
    <source>
        <dbReference type="EMBL" id="AVG24555.1"/>
    </source>
</evidence>
<dbReference type="InterPro" id="IPR050834">
    <property type="entry name" value="Glycosyltransf_2"/>
</dbReference>
<feature type="transmembrane region" description="Helical" evidence="2">
    <location>
        <begin position="355"/>
        <end position="374"/>
    </location>
</feature>
<feature type="transmembrane region" description="Helical" evidence="2">
    <location>
        <begin position="561"/>
        <end position="579"/>
    </location>
</feature>
<keyword evidence="2" id="KW-0472">Membrane</keyword>
<dbReference type="OrthoDB" id="3734530at2"/>
<feature type="transmembrane region" description="Helical" evidence="2">
    <location>
        <begin position="469"/>
        <end position="490"/>
    </location>
</feature>
<dbReference type="InterPro" id="IPR029044">
    <property type="entry name" value="Nucleotide-diphossugar_trans"/>
</dbReference>
<dbReference type="PANTHER" id="PTHR43685:SF3">
    <property type="entry name" value="SLR2126 PROTEIN"/>
    <property type="match status" value="1"/>
</dbReference>
<keyword evidence="2" id="KW-1133">Transmembrane helix</keyword>
<dbReference type="Proteomes" id="UP000243077">
    <property type="component" value="Chromosome"/>
</dbReference>
<accession>A0A2L2BSA6</accession>
<feature type="transmembrane region" description="Helical" evidence="2">
    <location>
        <begin position="524"/>
        <end position="549"/>
    </location>
</feature>
<gene>
    <name evidence="3" type="ORF">C3B54_111620</name>
</gene>
<sequence>MRRRVHAVVIARRRGDRLIQTLEALRAQRLSPDTTVVVDLTGDASSEEMFREQLGRDSTVTIVPGRLAMGWSEALNVARMTLPEDGWMWVLRDDTTPQDDALMHLHSAVDGAPSVVVAGPKQRMTDHPGWLREFGETITVWGERQAIVDRELDQGQYDRMSDVMAVGDAGMLIQLGVFDALGGADPALDPLDAPLDLGIRARLAGHRVMAVPQAVIFVERGPADWRAGKDLGSATMFRLDRATWLYRRFAYSPWWALIPLVVVALPGALVRSAWQFATKRPDLAVSEIVATLYALWRLPQAIVAKMRLGQSKSVSWAAIAPLRMSPGDHRRRRQLRAEARFASAEESARALTRPAFWPAGAWLIVGLAALGALISGPLVGARALVGGGLLPLATSIESLWAEVRWLQPYTVGEVWGQQLVPADPANLVLALIGSLTWWSPSLALVGLWFAAPLISGLIAWWAGSQFLQRQLATTVFAVVWVLQPTFILALTEGRWQAVVLHMALPWLFATMLTAHTSWQRAAAGGFATALVTALAPVLWPAVLVGWLVVILAKGWKQPGRALLGTLPLALVPALVWWIPRWAAPGEIGLVEGLGRFLADPGVAQAAGEANWWWYLLGWPVTPTTAELGGVSFELSTIALWLAIPLVALALAVFSTRRGDIQVALGAFIFAGLVTAVSAEGISQGYLGTQLVSIWPGSAVFVIVLGLAAAAASTVDELQPESFAWGAGVGARRASAGVLSVAVVVTALAAITPLAGGIWGDQSVVQARAEARTVPAIVAAEARSHPAQGTLIITQGATPEVFETSIVRGVGNTLERQSSLYRQRPVGTDNLAAQRAALVATIVQPTSADPRASLRDLGIRFILFRGDPDSDAALTIGQRSYFIQSGATDESVLFQVDLGDPEVPEEIPPTPSQARADGLWLVTWLLWGVLALPTERTPRRRSEEGDDASSLQRVLDEDTDD</sequence>
<evidence type="ECO:0000256" key="1">
    <source>
        <dbReference type="SAM" id="MobiDB-lite"/>
    </source>
</evidence>
<evidence type="ECO:0000313" key="4">
    <source>
        <dbReference type="Proteomes" id="UP000243077"/>
    </source>
</evidence>
<dbReference type="RefSeq" id="WP_104914015.1">
    <property type="nucleotide sequence ID" value="NZ_CP026923.1"/>
</dbReference>
<name>A0A2L2BSA6_9MICO</name>
<feature type="transmembrane region" description="Helical" evidence="2">
    <location>
        <begin position="693"/>
        <end position="714"/>
    </location>
</feature>
<organism evidence="3 4">
    <name type="scientific">Pontimonas salivibrio</name>
    <dbReference type="NCBI Taxonomy" id="1159327"/>
    <lineage>
        <taxon>Bacteria</taxon>
        <taxon>Bacillati</taxon>
        <taxon>Actinomycetota</taxon>
        <taxon>Actinomycetes</taxon>
        <taxon>Micrococcales</taxon>
        <taxon>Microbacteriaceae</taxon>
        <taxon>Pontimonas</taxon>
    </lineage>
</organism>
<reference evidence="3 4" key="1">
    <citation type="submission" date="2018-02" db="EMBL/GenBank/DDBJ databases">
        <title>Complete genome of the streamlined marine actinobacterium Pontimonas salivibrio CL-TW6 adapted to coastal planktonic lifestype.</title>
        <authorList>
            <person name="Cho B.C."/>
            <person name="Hardies S.C."/>
            <person name="Jang G.I."/>
            <person name="Hwang C.Y."/>
        </authorList>
    </citation>
    <scope>NUCLEOTIDE SEQUENCE [LARGE SCALE GENOMIC DNA]</scope>
    <source>
        <strain evidence="3 4">CL-TW6</strain>
    </source>
</reference>
<evidence type="ECO:0000256" key="2">
    <source>
        <dbReference type="SAM" id="Phobius"/>
    </source>
</evidence>
<dbReference type="KEGG" id="psai:C3B54_111620"/>
<dbReference type="Pfam" id="PF13641">
    <property type="entry name" value="Glyco_tranf_2_3"/>
    <property type="match status" value="1"/>
</dbReference>
<proteinExistence type="predicted"/>
<feature type="region of interest" description="Disordered" evidence="1">
    <location>
        <begin position="935"/>
        <end position="960"/>
    </location>
</feature>
<protein>
    <submittedName>
        <fullName evidence="3">Glycosyltransferase</fullName>
    </submittedName>
</protein>